<reference evidence="3 4" key="1">
    <citation type="journal article" date="2019" name="Nat. Ecol. Evol.">
        <title>Megaphylogeny resolves global patterns of mushroom evolution.</title>
        <authorList>
            <person name="Varga T."/>
            <person name="Krizsan K."/>
            <person name="Foldi C."/>
            <person name="Dima B."/>
            <person name="Sanchez-Garcia M."/>
            <person name="Sanchez-Ramirez S."/>
            <person name="Szollosi G.J."/>
            <person name="Szarkandi J.G."/>
            <person name="Papp V."/>
            <person name="Albert L."/>
            <person name="Andreopoulos W."/>
            <person name="Angelini C."/>
            <person name="Antonin V."/>
            <person name="Barry K.W."/>
            <person name="Bougher N.L."/>
            <person name="Buchanan P."/>
            <person name="Buyck B."/>
            <person name="Bense V."/>
            <person name="Catcheside P."/>
            <person name="Chovatia M."/>
            <person name="Cooper J."/>
            <person name="Damon W."/>
            <person name="Desjardin D."/>
            <person name="Finy P."/>
            <person name="Geml J."/>
            <person name="Haridas S."/>
            <person name="Hughes K."/>
            <person name="Justo A."/>
            <person name="Karasinski D."/>
            <person name="Kautmanova I."/>
            <person name="Kiss B."/>
            <person name="Kocsube S."/>
            <person name="Kotiranta H."/>
            <person name="LaButti K.M."/>
            <person name="Lechner B.E."/>
            <person name="Liimatainen K."/>
            <person name="Lipzen A."/>
            <person name="Lukacs Z."/>
            <person name="Mihaltcheva S."/>
            <person name="Morgado L.N."/>
            <person name="Niskanen T."/>
            <person name="Noordeloos M.E."/>
            <person name="Ohm R.A."/>
            <person name="Ortiz-Santana B."/>
            <person name="Ovrebo C."/>
            <person name="Racz N."/>
            <person name="Riley R."/>
            <person name="Savchenko A."/>
            <person name="Shiryaev A."/>
            <person name="Soop K."/>
            <person name="Spirin V."/>
            <person name="Szebenyi C."/>
            <person name="Tomsovsky M."/>
            <person name="Tulloss R.E."/>
            <person name="Uehling J."/>
            <person name="Grigoriev I.V."/>
            <person name="Vagvolgyi C."/>
            <person name="Papp T."/>
            <person name="Martin F.M."/>
            <person name="Miettinen O."/>
            <person name="Hibbett D.S."/>
            <person name="Nagy L.G."/>
        </authorList>
    </citation>
    <scope>NUCLEOTIDE SEQUENCE [LARGE SCALE GENOMIC DNA]</scope>
    <source>
        <strain evidence="3 4">CBS 962.96</strain>
    </source>
</reference>
<dbReference type="EMBL" id="ML179928">
    <property type="protein sequence ID" value="THU80213.1"/>
    <property type="molecule type" value="Genomic_DNA"/>
</dbReference>
<feature type="compositionally biased region" description="Acidic residues" evidence="1">
    <location>
        <begin position="333"/>
        <end position="342"/>
    </location>
</feature>
<dbReference type="InterPro" id="IPR045341">
    <property type="entry name" value="DUF6532"/>
</dbReference>
<evidence type="ECO:0000313" key="4">
    <source>
        <dbReference type="Proteomes" id="UP000297245"/>
    </source>
</evidence>
<keyword evidence="4" id="KW-1185">Reference proteome</keyword>
<evidence type="ECO:0000259" key="2">
    <source>
        <dbReference type="Pfam" id="PF20149"/>
    </source>
</evidence>
<dbReference type="AlphaFoldDB" id="A0A4S8KWL2"/>
<proteinExistence type="predicted"/>
<dbReference type="OrthoDB" id="2961462at2759"/>
<feature type="domain" description="DUF6532" evidence="2">
    <location>
        <begin position="101"/>
        <end position="266"/>
    </location>
</feature>
<evidence type="ECO:0000256" key="1">
    <source>
        <dbReference type="SAM" id="MobiDB-lite"/>
    </source>
</evidence>
<evidence type="ECO:0000313" key="3">
    <source>
        <dbReference type="EMBL" id="THU80213.1"/>
    </source>
</evidence>
<dbReference type="Pfam" id="PF20149">
    <property type="entry name" value="DUF6532"/>
    <property type="match status" value="1"/>
</dbReference>
<sequence length="350" mass="38903">MPVSQSASWLPHTNIVLQPYTAATRAHKLGLNNQNDSIKKLLNRAQADMLVTIVSDEFIQDDEFCPLTVAGFDSIAWSTLIRTAEDLKFGGPLDIADRLQRGDENTYIKPFIAYLVQRVTLDRSALKTSSSPLVLAAFGLEQNVAGFAKAQEIIRDTSYIYPVDNNGQFIYSAETSFAHPVVAKGISTNWFSQKKYGKLVGAQKQHLFASSIKSKPLEFEMTKGMVIMASCIIYAVLLDHKDSKPSNFPPKGIQDKWVTFRELLDKVERTNKLKYHKFMHELYLSASREVGPATHSYTQNEVLKRIDWEAFEKDTDSDLVPAPAGGPVHVDGDGADVVEGETLEGARSTT</sequence>
<dbReference type="Proteomes" id="UP000297245">
    <property type="component" value="Unassembled WGS sequence"/>
</dbReference>
<protein>
    <recommendedName>
        <fullName evidence="2">DUF6532 domain-containing protein</fullName>
    </recommendedName>
</protein>
<feature type="region of interest" description="Disordered" evidence="1">
    <location>
        <begin position="325"/>
        <end position="350"/>
    </location>
</feature>
<accession>A0A4S8KWL2</accession>
<gene>
    <name evidence="3" type="ORF">K435DRAFT_874620</name>
</gene>
<name>A0A4S8KWL2_DENBC</name>
<organism evidence="3 4">
    <name type="scientific">Dendrothele bispora (strain CBS 962.96)</name>
    <dbReference type="NCBI Taxonomy" id="1314807"/>
    <lineage>
        <taxon>Eukaryota</taxon>
        <taxon>Fungi</taxon>
        <taxon>Dikarya</taxon>
        <taxon>Basidiomycota</taxon>
        <taxon>Agaricomycotina</taxon>
        <taxon>Agaricomycetes</taxon>
        <taxon>Agaricomycetidae</taxon>
        <taxon>Agaricales</taxon>
        <taxon>Agaricales incertae sedis</taxon>
        <taxon>Dendrothele</taxon>
    </lineage>
</organism>